<keyword evidence="1" id="KW-1133">Transmembrane helix</keyword>
<protein>
    <submittedName>
        <fullName evidence="2">Uncharacterized protein</fullName>
    </submittedName>
</protein>
<evidence type="ECO:0000313" key="3">
    <source>
        <dbReference type="Proteomes" id="UP000800093"/>
    </source>
</evidence>
<dbReference type="Proteomes" id="UP000800093">
    <property type="component" value="Unassembled WGS sequence"/>
</dbReference>
<dbReference type="EMBL" id="ML986587">
    <property type="protein sequence ID" value="KAF2268131.1"/>
    <property type="molecule type" value="Genomic_DNA"/>
</dbReference>
<keyword evidence="1" id="KW-0472">Membrane</keyword>
<keyword evidence="3" id="KW-1185">Reference proteome</keyword>
<keyword evidence="1" id="KW-0812">Transmembrane</keyword>
<gene>
    <name evidence="2" type="ORF">CC78DRAFT_576134</name>
</gene>
<dbReference type="AlphaFoldDB" id="A0A9P4KHA7"/>
<reference evidence="3" key="1">
    <citation type="journal article" date="2020" name="Stud. Mycol.">
        <title>101 Dothideomycetes genomes: A test case for predicting lifestyles and emergence of pathogens.</title>
        <authorList>
            <person name="Haridas S."/>
            <person name="Albert R."/>
            <person name="Binder M."/>
            <person name="Bloem J."/>
            <person name="LaButti K."/>
            <person name="Salamov A."/>
            <person name="Andreopoulos B."/>
            <person name="Baker S."/>
            <person name="Barry K."/>
            <person name="Bills G."/>
            <person name="Bluhm B."/>
            <person name="Cannon C."/>
            <person name="Castanera R."/>
            <person name="Culley D."/>
            <person name="Daum C."/>
            <person name="Ezra D."/>
            <person name="Gonzalez J."/>
            <person name="Henrissat B."/>
            <person name="Kuo A."/>
            <person name="Liang C."/>
            <person name="Lipzen A."/>
            <person name="Lutzoni F."/>
            <person name="Magnuson J."/>
            <person name="Mondo S."/>
            <person name="Nolan M."/>
            <person name="Ohm R."/>
            <person name="Pangilinan J."/>
            <person name="Park H.-J."/>
            <person name="Ramirez L."/>
            <person name="Alfaro M."/>
            <person name="Sun H."/>
            <person name="Tritt A."/>
            <person name="Yoshinaga Y."/>
            <person name="Zwiers L.-H."/>
            <person name="Turgeon B."/>
            <person name="Goodwin S."/>
            <person name="Spatafora J."/>
            <person name="Crous P."/>
            <person name="Grigoriev I."/>
        </authorList>
    </citation>
    <scope>NUCLEOTIDE SEQUENCE [LARGE SCALE GENOMIC DNA]</scope>
    <source>
        <strain evidence="3">CBS 304.66</strain>
    </source>
</reference>
<comment type="caution">
    <text evidence="2">The sequence shown here is derived from an EMBL/GenBank/DDBJ whole genome shotgun (WGS) entry which is preliminary data.</text>
</comment>
<accession>A0A9P4KHA7</accession>
<evidence type="ECO:0000256" key="1">
    <source>
        <dbReference type="SAM" id="Phobius"/>
    </source>
</evidence>
<proteinExistence type="predicted"/>
<name>A0A9P4KHA7_9PLEO</name>
<feature type="transmembrane region" description="Helical" evidence="1">
    <location>
        <begin position="149"/>
        <end position="168"/>
    </location>
</feature>
<organism evidence="2 3">
    <name type="scientific">Lojkania enalia</name>
    <dbReference type="NCBI Taxonomy" id="147567"/>
    <lineage>
        <taxon>Eukaryota</taxon>
        <taxon>Fungi</taxon>
        <taxon>Dikarya</taxon>
        <taxon>Ascomycota</taxon>
        <taxon>Pezizomycotina</taxon>
        <taxon>Dothideomycetes</taxon>
        <taxon>Pleosporomycetidae</taxon>
        <taxon>Pleosporales</taxon>
        <taxon>Pleosporales incertae sedis</taxon>
        <taxon>Lojkania</taxon>
    </lineage>
</organism>
<evidence type="ECO:0000313" key="2">
    <source>
        <dbReference type="EMBL" id="KAF2268131.1"/>
    </source>
</evidence>
<feature type="transmembrane region" description="Helical" evidence="1">
    <location>
        <begin position="94"/>
        <end position="113"/>
    </location>
</feature>
<sequence length="313" mass="34377">MSGAVPLPTTILAVKIYSDDNDKFEAAYDIRQSIPGTYGLTNNMDLTVQIIHVLERGTTPAHNWLVDSDGYIYSILAPSHGPADPLNWHLLKKVAILVLLIFWGPVALFIQAFPLNHIPTLEERFPDANANRINILVSLPMAITLNLKIPFLMFAPISAFMLIGFFVVPQTSRQGRRFVVLILSIFTGVTEVTRTSLANTTSPEDSLAIMTLTSAIRDTVSFGMSSSVVDFSTRYGYFVSFETTSSNGIIRAVFQAPSSVGRRCADLRAIFLFKFSFMFGQSILGPLRVEGSPPFAVVYTGAASGVRHHGMHI</sequence>